<reference evidence="5" key="2">
    <citation type="submission" date="2022-01" db="EMBL/GenBank/DDBJ databases">
        <authorList>
            <person name="Yamashiro T."/>
            <person name="Shiraishi A."/>
            <person name="Satake H."/>
            <person name="Nakayama K."/>
        </authorList>
    </citation>
    <scope>NUCLEOTIDE SEQUENCE</scope>
</reference>
<keyword evidence="2" id="KW-0175">Coiled coil</keyword>
<dbReference type="Pfam" id="PF00665">
    <property type="entry name" value="rve"/>
    <property type="match status" value="1"/>
</dbReference>
<gene>
    <name evidence="5" type="ORF">Tco_0799712</name>
</gene>
<evidence type="ECO:0000313" key="5">
    <source>
        <dbReference type="EMBL" id="GJS92744.1"/>
    </source>
</evidence>
<dbReference type="InterPro" id="IPR057670">
    <property type="entry name" value="SH3_retrovirus"/>
</dbReference>
<accession>A0ABQ4ZR32</accession>
<keyword evidence="6" id="KW-1185">Reference proteome</keyword>
<dbReference type="InterPro" id="IPR039537">
    <property type="entry name" value="Retrotran_Ty1/copia-like"/>
</dbReference>
<dbReference type="Gene3D" id="3.30.420.10">
    <property type="entry name" value="Ribonuclease H-like superfamily/Ribonuclease H"/>
    <property type="match status" value="1"/>
</dbReference>
<name>A0ABQ4ZR32_9ASTR</name>
<organism evidence="5 6">
    <name type="scientific">Tanacetum coccineum</name>
    <dbReference type="NCBI Taxonomy" id="301880"/>
    <lineage>
        <taxon>Eukaryota</taxon>
        <taxon>Viridiplantae</taxon>
        <taxon>Streptophyta</taxon>
        <taxon>Embryophyta</taxon>
        <taxon>Tracheophyta</taxon>
        <taxon>Spermatophyta</taxon>
        <taxon>Magnoliopsida</taxon>
        <taxon>eudicotyledons</taxon>
        <taxon>Gunneridae</taxon>
        <taxon>Pentapetalae</taxon>
        <taxon>asterids</taxon>
        <taxon>campanulids</taxon>
        <taxon>Asterales</taxon>
        <taxon>Asteraceae</taxon>
        <taxon>Asteroideae</taxon>
        <taxon>Anthemideae</taxon>
        <taxon>Anthemidinae</taxon>
        <taxon>Tanacetum</taxon>
    </lineage>
</organism>
<dbReference type="Pfam" id="PF13976">
    <property type="entry name" value="gag_pre-integrs"/>
    <property type="match status" value="1"/>
</dbReference>
<keyword evidence="1" id="KW-0378">Hydrolase</keyword>
<evidence type="ECO:0000259" key="4">
    <source>
        <dbReference type="PROSITE" id="PS50994"/>
    </source>
</evidence>
<reference evidence="5" key="1">
    <citation type="journal article" date="2022" name="Int. J. Mol. Sci.">
        <title>Draft Genome of Tanacetum Coccineum: Genomic Comparison of Closely Related Tanacetum-Family Plants.</title>
        <authorList>
            <person name="Yamashiro T."/>
            <person name="Shiraishi A."/>
            <person name="Nakayama K."/>
            <person name="Satake H."/>
        </authorList>
    </citation>
    <scope>NUCLEOTIDE SEQUENCE</scope>
</reference>
<dbReference type="PANTHER" id="PTHR42648:SF18">
    <property type="entry name" value="RETROTRANSPOSON, UNCLASSIFIED-LIKE PROTEIN"/>
    <property type="match status" value="1"/>
</dbReference>
<dbReference type="InterPro" id="IPR001584">
    <property type="entry name" value="Integrase_cat-core"/>
</dbReference>
<comment type="caution">
    <text evidence="5">The sequence shown here is derived from an EMBL/GenBank/DDBJ whole genome shotgun (WGS) entry which is preliminary data.</text>
</comment>
<protein>
    <submittedName>
        <fullName evidence="5">Retrovirus-related pol polyprotein from transposon TNT 1-94</fullName>
    </submittedName>
</protein>
<dbReference type="PANTHER" id="PTHR42648">
    <property type="entry name" value="TRANSPOSASE, PUTATIVE-RELATED"/>
    <property type="match status" value="1"/>
</dbReference>
<feature type="coiled-coil region" evidence="2">
    <location>
        <begin position="248"/>
        <end position="310"/>
    </location>
</feature>
<dbReference type="InterPro" id="IPR012337">
    <property type="entry name" value="RNaseH-like_sf"/>
</dbReference>
<feature type="region of interest" description="Disordered" evidence="3">
    <location>
        <begin position="726"/>
        <end position="747"/>
    </location>
</feature>
<dbReference type="InterPro" id="IPR025724">
    <property type="entry name" value="GAG-pre-integrase_dom"/>
</dbReference>
<feature type="coiled-coil region" evidence="2">
    <location>
        <begin position="561"/>
        <end position="612"/>
    </location>
</feature>
<dbReference type="InterPro" id="IPR054722">
    <property type="entry name" value="PolX-like_BBD"/>
</dbReference>
<dbReference type="SUPFAM" id="SSF53098">
    <property type="entry name" value="Ribonuclease H-like"/>
    <property type="match status" value="1"/>
</dbReference>
<dbReference type="InterPro" id="IPR036397">
    <property type="entry name" value="RNaseH_sf"/>
</dbReference>
<evidence type="ECO:0000256" key="3">
    <source>
        <dbReference type="SAM" id="MobiDB-lite"/>
    </source>
</evidence>
<dbReference type="Proteomes" id="UP001151760">
    <property type="component" value="Unassembled WGS sequence"/>
</dbReference>
<feature type="domain" description="Integrase catalytic" evidence="4">
    <location>
        <begin position="1037"/>
        <end position="1208"/>
    </location>
</feature>
<feature type="region of interest" description="Disordered" evidence="3">
    <location>
        <begin position="78"/>
        <end position="122"/>
    </location>
</feature>
<evidence type="ECO:0000313" key="6">
    <source>
        <dbReference type="Proteomes" id="UP001151760"/>
    </source>
</evidence>
<proteinExistence type="predicted"/>
<sequence>MVESLESYYSLSTENMKERVRKSVSCYKSSSECPVLTSTTTRMAKNEVNEIRAERLARTANPLALVAQQQLVYHHQNHPTQNTQYSSTRSQQSTRNRGKAIVTSSAPTYDPEPATVTEDDEMSKEKEIDKLISLISLSGTGYDNQRAVNVAGARENVAYHKENMLLCKQEEAGVQLNAEQADWKDDTDDEFEDRELEAHYMYMAQIQEVTPDPVDNSGPIFDDEPMHKDNQDDTDDLDQERNLLASLIQKLKCEIDDSKNRNKFLESSNKALVDKLKGEIEDFKTKNKSLESSNNHFKEANNELSKTNQLMFKDLKKFQAELDKYNDVNYVSKVEIDCAKAKGDLMSYTQYKIDFEKSSNAYTRQINDLNQTISDMKKELCAHQETISIMSQAKEAQIKLYKTREDKELDKVIALENKVKVLDDIVYKTGQSVQTMNMLNRNCKTSFAKPEFLKKAQRANPRLYDIGCYNDNLALMLAPESDETIRLDKESRSKLSDLIRPFDYDQLNNIYDLFVPQWEKLPEQHYFPTTSKMSHTSSNNETSKETFHKQTTLVYTDLDEVTNLQCDYLETLEKCEHLEKELSKSRKMSKSFEALQKHAINLELDLQQCKEKIKNDKSFKENQSNVFMKEREQYLEIQDLKAQLQDKGIVISDLKKLIEKMKGISVNQLLFSDSLEKTDFLKSKSVTTQNVSRDFSKPVIAQILPQNVLPIFKNTNMIAPGMYKVHTKPNQTRTPRLPQDSRKTNKRVSFSTGVIPTTSVSRPQLKSNQLEDRVMTKNSQRKKKNVADHRRNFMFLNNKTSVTACNDSLNAKTLNVNFVGVTYGKCVLNDNHDLCVIHYINGVNSRTRQPIAVPISTREPKHNVNQSVATSSKKTVATDSTVKKSRNITRKLYEQLVEIILFIADSGCSKHMTQNLKLLTNFKEKFLGTVKFGNDQIAPILSYGDLGNDLLTGSHGTDLYSITLQDIPTSNPICLMTKTTLSQAWLWHRHLSHLNFDTINLLLKNNIVNGLPKLKFVKDHLCSSCELGKAKRKSFHTKTTPSSKRRLQLLHMDLCGPMQVESINEKKYVLVIVDDYSRYTWTHFLRSNDETPEVLIDFLTLIQRGLHAQVRTVQTDKGTEFLNKTLHTYFAKEGIKHETSTARTPEQNGVVERRNHTLVEAARTMLSATKIPLFFWSEAIATACFTQNRSLVIPRHEKTPYYIINARKPSVKFFHIFGSLCYIIRDGGNLDKMKEKGDACIFVGYSTQSRAFRVFNKRTRIIVKTIHVNFNELPQMVLDHVTETVTTSNELDLLFSLMFDELLNGTTPVVSKSFVVHAADAPNKRQQQHTTPSTSTTVVADTPLLNIQATPVTTSQAPTQVPTVTATENIIQAKTNNENA</sequence>
<dbReference type="Pfam" id="PF25597">
    <property type="entry name" value="SH3_retrovirus"/>
    <property type="match status" value="1"/>
</dbReference>
<feature type="region of interest" description="Disordered" evidence="3">
    <location>
        <begin position="210"/>
        <end position="236"/>
    </location>
</feature>
<evidence type="ECO:0000256" key="1">
    <source>
        <dbReference type="ARBA" id="ARBA00022670"/>
    </source>
</evidence>
<dbReference type="PROSITE" id="PS50994">
    <property type="entry name" value="INTEGRASE"/>
    <property type="match status" value="1"/>
</dbReference>
<evidence type="ECO:0000256" key="2">
    <source>
        <dbReference type="SAM" id="Coils"/>
    </source>
</evidence>
<dbReference type="Pfam" id="PF22936">
    <property type="entry name" value="Pol_BBD"/>
    <property type="match status" value="1"/>
</dbReference>
<feature type="compositionally biased region" description="Low complexity" evidence="3">
    <location>
        <begin position="80"/>
        <end position="95"/>
    </location>
</feature>
<dbReference type="EMBL" id="BQNB010011604">
    <property type="protein sequence ID" value="GJS92744.1"/>
    <property type="molecule type" value="Genomic_DNA"/>
</dbReference>
<keyword evidence="1" id="KW-0645">Protease</keyword>